<protein>
    <submittedName>
        <fullName evidence="4">MIT domain-containing protein</fullName>
    </submittedName>
</protein>
<proteinExistence type="predicted"/>
<accession>A0A7E4V8Z2</accession>
<name>A0A7E4V8Z2_PANRE</name>
<dbReference type="SUPFAM" id="SSF116846">
    <property type="entry name" value="MIT domain"/>
    <property type="match status" value="1"/>
</dbReference>
<dbReference type="InterPro" id="IPR032341">
    <property type="entry name" value="MITD1_C"/>
</dbReference>
<dbReference type="InterPro" id="IPR007330">
    <property type="entry name" value="MIT_dom"/>
</dbReference>
<organism evidence="3 4">
    <name type="scientific">Panagrellus redivivus</name>
    <name type="common">Microworm</name>
    <dbReference type="NCBI Taxonomy" id="6233"/>
    <lineage>
        <taxon>Eukaryota</taxon>
        <taxon>Metazoa</taxon>
        <taxon>Ecdysozoa</taxon>
        <taxon>Nematoda</taxon>
        <taxon>Chromadorea</taxon>
        <taxon>Rhabditida</taxon>
        <taxon>Tylenchina</taxon>
        <taxon>Panagrolaimomorpha</taxon>
        <taxon>Panagrolaimoidea</taxon>
        <taxon>Panagrolaimidae</taxon>
        <taxon>Panagrellus</taxon>
    </lineage>
</organism>
<dbReference type="PANTHER" id="PTHR21222:SF1">
    <property type="entry name" value="MIT DOMAIN-CONTAINING PROTEIN 1"/>
    <property type="match status" value="1"/>
</dbReference>
<evidence type="ECO:0000313" key="3">
    <source>
        <dbReference type="Proteomes" id="UP000492821"/>
    </source>
</evidence>
<keyword evidence="3" id="KW-1185">Reference proteome</keyword>
<dbReference type="Proteomes" id="UP000492821">
    <property type="component" value="Unassembled WGS sequence"/>
</dbReference>
<reference evidence="3" key="1">
    <citation type="journal article" date="2013" name="Genetics">
        <title>The draft genome and transcriptome of Panagrellus redivivus are shaped by the harsh demands of a free-living lifestyle.</title>
        <authorList>
            <person name="Srinivasan J."/>
            <person name="Dillman A.R."/>
            <person name="Macchietto M.G."/>
            <person name="Heikkinen L."/>
            <person name="Lakso M."/>
            <person name="Fracchia K.M."/>
            <person name="Antoshechkin I."/>
            <person name="Mortazavi A."/>
            <person name="Wong G."/>
            <person name="Sternberg P.W."/>
        </authorList>
    </citation>
    <scope>NUCLEOTIDE SEQUENCE [LARGE SCALE GENOMIC DNA]</scope>
    <source>
        <strain evidence="3">MT8872</strain>
    </source>
</reference>
<dbReference type="Gene3D" id="1.20.58.80">
    <property type="entry name" value="Phosphotransferase system, lactose/cellobiose-type IIA subunit"/>
    <property type="match status" value="1"/>
</dbReference>
<dbReference type="Gene3D" id="3.30.870.30">
    <property type="entry name" value="MITD, C-terminal phospholipase D-like domain"/>
    <property type="match status" value="1"/>
</dbReference>
<evidence type="ECO:0000313" key="4">
    <source>
        <dbReference type="WBParaSite" id="Pan_g17954.t1"/>
    </source>
</evidence>
<dbReference type="Pfam" id="PF04212">
    <property type="entry name" value="MIT"/>
    <property type="match status" value="1"/>
</dbReference>
<dbReference type="InterPro" id="IPR052817">
    <property type="entry name" value="MIT_domain_contain_protein1"/>
</dbReference>
<feature type="domain" description="MITD1 C-terminal phospholipase D-like" evidence="2">
    <location>
        <begin position="100"/>
        <end position="235"/>
    </location>
</feature>
<reference evidence="4" key="2">
    <citation type="submission" date="2020-10" db="UniProtKB">
        <authorList>
            <consortium name="WormBaseParasite"/>
        </authorList>
    </citation>
    <scope>IDENTIFICATION</scope>
</reference>
<sequence length="240" mass="27428">MDKFTTEQREKLRRAVQESHLALECEQKGQFYQACQAYEKSAFHLNNLISSLPPNDGTVPKLREQALNYTNRANVIKQTKLETTIASDVVQRNIPDNGIGFSYESVFEPVLNQTITSCRIEEPYLEQHHQVQNLVRFCEMLVRRAPSLRIIKVVTKGDAMKVSIDQLAASLKSLNNITLTMELIPNLHDRAVHFNTGTIVKMGRGLHIYKKAEPNTIGFYDLYFRPCHEGKIDIIVPKTE</sequence>
<dbReference type="WBParaSite" id="Pan_g17954.t1">
    <property type="protein sequence ID" value="Pan_g17954.t1"/>
    <property type="gene ID" value="Pan_g17954"/>
</dbReference>
<dbReference type="InterPro" id="IPR036181">
    <property type="entry name" value="MIT_dom_sf"/>
</dbReference>
<dbReference type="AlphaFoldDB" id="A0A7E4V8Z2"/>
<evidence type="ECO:0000259" key="1">
    <source>
        <dbReference type="Pfam" id="PF04212"/>
    </source>
</evidence>
<feature type="domain" description="MIT" evidence="1">
    <location>
        <begin position="12"/>
        <end position="78"/>
    </location>
</feature>
<evidence type="ECO:0000259" key="2">
    <source>
        <dbReference type="Pfam" id="PF16565"/>
    </source>
</evidence>
<dbReference type="InterPro" id="IPR038113">
    <property type="entry name" value="MITD1_C_sf"/>
</dbReference>
<dbReference type="Pfam" id="PF16565">
    <property type="entry name" value="MIT_C"/>
    <property type="match status" value="1"/>
</dbReference>
<dbReference type="PANTHER" id="PTHR21222">
    <property type="entry name" value="MIT DOMAIN-CONTAINING PROTEIN 1"/>
    <property type="match status" value="1"/>
</dbReference>